<sequence>MYASASPSEVLEREPPQPSQSEDASRRQRADGSIVVRAEASRGVSRAARVAESGAARLRLPRSEHGLDGVMLNVAGGLACGDRMRVAADVGPGAALTLSTPGAERVYRSDGPVTEVSTRLAIEPGGALAWVPQETILFDHARLARRLDADIARDGRLTVYEAVMFGRTARGETVESGQFDDCWRVRRDNKLVFADRLRIAGAVRELMAKRTVAAGATTLATLLHVAPDAEALLDPVRAALEGHPAVESGVSAWNGMLVVRFLAARTEALRDASRSVLPLLLGRPLPRVWSC</sequence>
<keyword evidence="2 3" id="KW-0143">Chaperone</keyword>
<dbReference type="InterPro" id="IPR002669">
    <property type="entry name" value="UreD"/>
</dbReference>
<accession>A0A4Q9GKX9</accession>
<dbReference type="GO" id="GO:0016151">
    <property type="term" value="F:nickel cation binding"/>
    <property type="evidence" value="ECO:0007669"/>
    <property type="project" value="UniProtKB-UniRule"/>
</dbReference>
<comment type="function">
    <text evidence="3">Required for maturation of urease via the functional incorporation of the urease nickel metallocenter.</text>
</comment>
<feature type="region of interest" description="Disordered" evidence="4">
    <location>
        <begin position="1"/>
        <end position="32"/>
    </location>
</feature>
<evidence type="ECO:0000313" key="5">
    <source>
        <dbReference type="EMBL" id="TBN54872.1"/>
    </source>
</evidence>
<comment type="subcellular location">
    <subcellularLocation>
        <location evidence="3">Cytoplasm</location>
    </subcellularLocation>
</comment>
<dbReference type="GO" id="GO:0005737">
    <property type="term" value="C:cytoplasm"/>
    <property type="evidence" value="ECO:0007669"/>
    <property type="project" value="UniProtKB-SubCell"/>
</dbReference>
<dbReference type="AlphaFoldDB" id="A0A4Q9GKX9"/>
<proteinExistence type="inferred from homology"/>
<keyword evidence="6" id="KW-1185">Reference proteome</keyword>
<gene>
    <name evidence="3" type="primary">ureD</name>
    <name evidence="5" type="ORF">EYR15_01540</name>
</gene>
<evidence type="ECO:0000256" key="1">
    <source>
        <dbReference type="ARBA" id="ARBA00007177"/>
    </source>
</evidence>
<reference evidence="5 6" key="1">
    <citation type="submission" date="2019-02" db="EMBL/GenBank/DDBJ databases">
        <title>Hansschlegelia quercus sp. nov., a novel methylotrophic bacterium from buds of oak (Quercus robur L.).</title>
        <authorList>
            <person name="Agafonova N.V."/>
            <person name="Kaparullina E.N."/>
            <person name="Grouzdev D.S."/>
            <person name="Doronina N.V."/>
        </authorList>
    </citation>
    <scope>NUCLEOTIDE SEQUENCE [LARGE SCALE GENOMIC DNA]</scope>
    <source>
        <strain evidence="5 6">Dub</strain>
    </source>
</reference>
<dbReference type="Pfam" id="PF01774">
    <property type="entry name" value="UreD"/>
    <property type="match status" value="1"/>
</dbReference>
<evidence type="ECO:0000313" key="6">
    <source>
        <dbReference type="Proteomes" id="UP000291613"/>
    </source>
</evidence>
<dbReference type="HAMAP" id="MF_01384">
    <property type="entry name" value="UreD"/>
    <property type="match status" value="1"/>
</dbReference>
<keyword evidence="3" id="KW-0996">Nickel insertion</keyword>
<comment type="similarity">
    <text evidence="1 3">Belongs to the UreD family.</text>
</comment>
<comment type="subunit">
    <text evidence="3">UreD, UreF and UreG form a complex that acts as a GTP-hydrolysis-dependent molecular chaperone, activating the urease apoprotein by helping to assemble the nickel containing metallocenter of UreC. The UreE protein probably delivers the nickel.</text>
</comment>
<organism evidence="5 6">
    <name type="scientific">Hansschlegelia quercus</name>
    <dbReference type="NCBI Taxonomy" id="2528245"/>
    <lineage>
        <taxon>Bacteria</taxon>
        <taxon>Pseudomonadati</taxon>
        <taxon>Pseudomonadota</taxon>
        <taxon>Alphaproteobacteria</taxon>
        <taxon>Hyphomicrobiales</taxon>
        <taxon>Methylopilaceae</taxon>
        <taxon>Hansschlegelia</taxon>
    </lineage>
</organism>
<name>A0A4Q9GKX9_9HYPH</name>
<keyword evidence="3" id="KW-0963">Cytoplasm</keyword>
<evidence type="ECO:0000256" key="4">
    <source>
        <dbReference type="SAM" id="MobiDB-lite"/>
    </source>
</evidence>
<dbReference type="PANTHER" id="PTHR33643:SF1">
    <property type="entry name" value="UREASE ACCESSORY PROTEIN D"/>
    <property type="match status" value="1"/>
</dbReference>
<dbReference type="OrthoDB" id="9798842at2"/>
<evidence type="ECO:0000256" key="2">
    <source>
        <dbReference type="ARBA" id="ARBA00023186"/>
    </source>
</evidence>
<dbReference type="EMBL" id="SIUB01000001">
    <property type="protein sequence ID" value="TBN54872.1"/>
    <property type="molecule type" value="Genomic_DNA"/>
</dbReference>
<protein>
    <recommendedName>
        <fullName evidence="3">Urease accessory protein UreD</fullName>
    </recommendedName>
</protein>
<dbReference type="RefSeq" id="WP_131001125.1">
    <property type="nucleotide sequence ID" value="NZ_JBHSZR010000002.1"/>
</dbReference>
<dbReference type="PANTHER" id="PTHR33643">
    <property type="entry name" value="UREASE ACCESSORY PROTEIN D"/>
    <property type="match status" value="1"/>
</dbReference>
<evidence type="ECO:0000256" key="3">
    <source>
        <dbReference type="HAMAP-Rule" id="MF_01384"/>
    </source>
</evidence>
<comment type="caution">
    <text evidence="5">The sequence shown here is derived from an EMBL/GenBank/DDBJ whole genome shotgun (WGS) entry which is preliminary data.</text>
</comment>
<dbReference type="Proteomes" id="UP000291613">
    <property type="component" value="Unassembled WGS sequence"/>
</dbReference>